<comment type="caution">
    <text evidence="2">The sequence shown here is derived from an EMBL/GenBank/DDBJ whole genome shotgun (WGS) entry which is preliminary data.</text>
</comment>
<keyword evidence="3" id="KW-1185">Reference proteome</keyword>
<evidence type="ECO:0000256" key="1">
    <source>
        <dbReference type="SAM" id="SignalP"/>
    </source>
</evidence>
<protein>
    <recommendedName>
        <fullName evidence="4">DUF3078 domain-containing protein</fullName>
    </recommendedName>
</protein>
<gene>
    <name evidence="2" type="ORF">RS130_16025</name>
</gene>
<dbReference type="RefSeq" id="WP_316026752.1">
    <property type="nucleotide sequence ID" value="NZ_JAWDIO010000002.1"/>
</dbReference>
<evidence type="ECO:0000313" key="3">
    <source>
        <dbReference type="Proteomes" id="UP001247805"/>
    </source>
</evidence>
<feature type="signal peptide" evidence="1">
    <location>
        <begin position="1"/>
        <end position="20"/>
    </location>
</feature>
<evidence type="ECO:0000313" key="2">
    <source>
        <dbReference type="EMBL" id="MDU0355205.1"/>
    </source>
</evidence>
<reference evidence="2 3" key="1">
    <citation type="submission" date="2023-10" db="EMBL/GenBank/DDBJ databases">
        <title>Glaciecola aquimarina strain GGW-M5 nov., isolated from a coastal seawater.</title>
        <authorList>
            <person name="Bayburt H."/>
            <person name="Kim J.M."/>
            <person name="Choi B.J."/>
            <person name="Jeon C.O."/>
        </authorList>
    </citation>
    <scope>NUCLEOTIDE SEQUENCE [LARGE SCALE GENOMIC DNA]</scope>
    <source>
        <strain evidence="2 3">KCTC 32108</strain>
    </source>
</reference>
<feature type="chain" id="PRO_5046825794" description="DUF3078 domain-containing protein" evidence="1">
    <location>
        <begin position="21"/>
        <end position="144"/>
    </location>
</feature>
<name>A0ABU3SYY1_9ALTE</name>
<accession>A0ABU3SYY1</accession>
<proteinExistence type="predicted"/>
<evidence type="ECO:0008006" key="4">
    <source>
        <dbReference type="Google" id="ProtNLM"/>
    </source>
</evidence>
<sequence length="144" mass="16061">MKFVDYICLGLLLISPMAVCADTELSVGIDSKYVTEGRNNLSLGGIFWTNINYATSENWALHVTYGVSTDAKVSYDELNVTIAYQNTVNEVNYVIGLTQIKFFKDKTSDTEISFETIAYQDNFISPYISVVYSMLQAGFFGTGH</sequence>
<dbReference type="EMBL" id="JAWDIO010000002">
    <property type="protein sequence ID" value="MDU0355205.1"/>
    <property type="molecule type" value="Genomic_DNA"/>
</dbReference>
<dbReference type="Proteomes" id="UP001247805">
    <property type="component" value="Unassembled WGS sequence"/>
</dbReference>
<keyword evidence="1" id="KW-0732">Signal</keyword>
<organism evidence="2 3">
    <name type="scientific">Paraglaciecola aquimarina</name>
    <dbReference type="NCBI Taxonomy" id="1235557"/>
    <lineage>
        <taxon>Bacteria</taxon>
        <taxon>Pseudomonadati</taxon>
        <taxon>Pseudomonadota</taxon>
        <taxon>Gammaproteobacteria</taxon>
        <taxon>Alteromonadales</taxon>
        <taxon>Alteromonadaceae</taxon>
        <taxon>Paraglaciecola</taxon>
    </lineage>
</organism>